<proteinExistence type="predicted"/>
<accession>A0A1L5C032</accession>
<dbReference type="EMBL" id="KX660669">
    <property type="protein sequence ID" value="APL99466.1"/>
    <property type="molecule type" value="Genomic_DNA"/>
</dbReference>
<evidence type="ECO:0000313" key="2">
    <source>
        <dbReference type="Proteomes" id="UP000225023"/>
    </source>
</evidence>
<dbReference type="OrthoDB" id="38522at10239"/>
<evidence type="ECO:0000313" key="1">
    <source>
        <dbReference type="EMBL" id="APL99466.1"/>
    </source>
</evidence>
<dbReference type="Proteomes" id="UP000225023">
    <property type="component" value="Segment"/>
</dbReference>
<gene>
    <name evidence="1" type="ORF">BB738_0080</name>
</gene>
<name>A0A1L5C032_9CAUD</name>
<reference evidence="2" key="1">
    <citation type="journal article" date="2017" name="Genes (Basel)">
        <title>Genome Analysis of a Novel Broad Host Range Proteobacteria Phage Isolated from a Bioreactor Treating Industrial Wastewater.</title>
        <authorList>
            <person name="de Leeuw M."/>
            <person name="Baron M."/>
            <person name="Brenner A."/>
            <person name="Kushmaro A."/>
        </authorList>
    </citation>
    <scope>NUCLEOTIDE SEQUENCE [LARGE SCALE GENOMIC DNA]</scope>
</reference>
<organism evidence="1 2">
    <name type="scientific">Aquamicrobium phage P14</name>
    <dbReference type="NCBI Taxonomy" id="1927013"/>
    <lineage>
        <taxon>Viruses</taxon>
        <taxon>Duplodnaviria</taxon>
        <taxon>Heunggongvirae</taxon>
        <taxon>Uroviricota</taxon>
        <taxon>Caudoviricetes</taxon>
        <taxon>Autographivirales</taxon>
        <taxon>Autonotataviridae</taxon>
        <taxon>Aqualcavirus</taxon>
        <taxon>Aqualcavirus P14</taxon>
    </lineage>
</organism>
<sequence>MSPTKFKPGDKVRCVGSRGYLFTTGKVYVVEKYIPETHHEHFTWPDYVSVVDDAGRRVECHASRFVRA</sequence>
<protein>
    <submittedName>
        <fullName evidence="1">Uncharacterized protein</fullName>
    </submittedName>
</protein>
<keyword evidence="2" id="KW-1185">Reference proteome</keyword>